<gene>
    <name evidence="1" type="ORF">NDU88_003086</name>
</gene>
<comment type="caution">
    <text evidence="1">The sequence shown here is derived from an EMBL/GenBank/DDBJ whole genome shotgun (WGS) entry which is preliminary data.</text>
</comment>
<sequence>MAWCAVQEQSRSRGRVQMRAVLTQTTFDSGTNSGTDIRQGQSNSAIPLVRSFQIKYRAESDHFHQSLERAYKPEKLQLSNDLLSAPATFNLKNLKWCQIGIVAVMEEV</sequence>
<keyword evidence="2" id="KW-1185">Reference proteome</keyword>
<protein>
    <submittedName>
        <fullName evidence="1">Uncharacterized protein</fullName>
    </submittedName>
</protein>
<name>A0AAV7VCE2_PLEWA</name>
<evidence type="ECO:0000313" key="2">
    <source>
        <dbReference type="Proteomes" id="UP001066276"/>
    </source>
</evidence>
<evidence type="ECO:0000313" key="1">
    <source>
        <dbReference type="EMBL" id="KAJ1199248.1"/>
    </source>
</evidence>
<dbReference type="EMBL" id="JANPWB010000003">
    <property type="protein sequence ID" value="KAJ1199248.1"/>
    <property type="molecule type" value="Genomic_DNA"/>
</dbReference>
<proteinExistence type="predicted"/>
<organism evidence="1 2">
    <name type="scientific">Pleurodeles waltl</name>
    <name type="common">Iberian ribbed newt</name>
    <dbReference type="NCBI Taxonomy" id="8319"/>
    <lineage>
        <taxon>Eukaryota</taxon>
        <taxon>Metazoa</taxon>
        <taxon>Chordata</taxon>
        <taxon>Craniata</taxon>
        <taxon>Vertebrata</taxon>
        <taxon>Euteleostomi</taxon>
        <taxon>Amphibia</taxon>
        <taxon>Batrachia</taxon>
        <taxon>Caudata</taxon>
        <taxon>Salamandroidea</taxon>
        <taxon>Salamandridae</taxon>
        <taxon>Pleurodelinae</taxon>
        <taxon>Pleurodeles</taxon>
    </lineage>
</organism>
<dbReference type="AlphaFoldDB" id="A0AAV7VCE2"/>
<dbReference type="Proteomes" id="UP001066276">
    <property type="component" value="Chromosome 2_1"/>
</dbReference>
<accession>A0AAV7VCE2</accession>
<reference evidence="1" key="1">
    <citation type="journal article" date="2022" name="bioRxiv">
        <title>Sequencing and chromosome-scale assembly of the giantPleurodeles waltlgenome.</title>
        <authorList>
            <person name="Brown T."/>
            <person name="Elewa A."/>
            <person name="Iarovenko S."/>
            <person name="Subramanian E."/>
            <person name="Araus A.J."/>
            <person name="Petzold A."/>
            <person name="Susuki M."/>
            <person name="Suzuki K.-i.T."/>
            <person name="Hayashi T."/>
            <person name="Toyoda A."/>
            <person name="Oliveira C."/>
            <person name="Osipova E."/>
            <person name="Leigh N.D."/>
            <person name="Simon A."/>
            <person name="Yun M.H."/>
        </authorList>
    </citation>
    <scope>NUCLEOTIDE SEQUENCE</scope>
    <source>
        <strain evidence="1">20211129_DDA</strain>
        <tissue evidence="1">Liver</tissue>
    </source>
</reference>